<dbReference type="Proteomes" id="UP000199032">
    <property type="component" value="Unassembled WGS sequence"/>
</dbReference>
<feature type="compositionally biased region" description="Basic and acidic residues" evidence="1">
    <location>
        <begin position="76"/>
        <end position="89"/>
    </location>
</feature>
<protein>
    <submittedName>
        <fullName evidence="3">Uncharacterized protein</fullName>
    </submittedName>
</protein>
<dbReference type="AlphaFoldDB" id="A0A0S4LQR1"/>
<feature type="region of interest" description="Disordered" evidence="1">
    <location>
        <begin position="58"/>
        <end position="89"/>
    </location>
</feature>
<feature type="signal peptide" evidence="2">
    <location>
        <begin position="1"/>
        <end position="25"/>
    </location>
</feature>
<dbReference type="RefSeq" id="WP_090750728.1">
    <property type="nucleotide sequence ID" value="NZ_CZQA01000011.1"/>
</dbReference>
<accession>A0A0S4LQR1</accession>
<dbReference type="OrthoDB" id="9816050at2"/>
<organism evidence="3 4">
    <name type="scientific">Candidatus Nitrospira nitrosa</name>
    <dbReference type="NCBI Taxonomy" id="1742972"/>
    <lineage>
        <taxon>Bacteria</taxon>
        <taxon>Pseudomonadati</taxon>
        <taxon>Nitrospirota</taxon>
        <taxon>Nitrospiria</taxon>
        <taxon>Nitrospirales</taxon>
        <taxon>Nitrospiraceae</taxon>
        <taxon>Nitrospira</taxon>
    </lineage>
</organism>
<evidence type="ECO:0000313" key="4">
    <source>
        <dbReference type="Proteomes" id="UP000199032"/>
    </source>
</evidence>
<name>A0A0S4LQR1_9BACT</name>
<proteinExistence type="predicted"/>
<dbReference type="EMBL" id="CZQA01000011">
    <property type="protein sequence ID" value="CUS38299.1"/>
    <property type="molecule type" value="Genomic_DNA"/>
</dbReference>
<evidence type="ECO:0000256" key="2">
    <source>
        <dbReference type="SAM" id="SignalP"/>
    </source>
</evidence>
<dbReference type="STRING" id="1742972.COMA1_50032"/>
<evidence type="ECO:0000313" key="3">
    <source>
        <dbReference type="EMBL" id="CUS38299.1"/>
    </source>
</evidence>
<sequence length="89" mass="9761">MQHRWITGWLLWLCMGFPTGTVVEAADSQRGDQQKGLTVDDLTRGLRSAAQNIEKEIPKIGSAIGKTAKSMAGHGSEQKPSRNQPSDKR</sequence>
<feature type="chain" id="PRO_5006624248" evidence="2">
    <location>
        <begin position="26"/>
        <end position="89"/>
    </location>
</feature>
<reference evidence="3 4" key="1">
    <citation type="submission" date="2015-10" db="EMBL/GenBank/DDBJ databases">
        <authorList>
            <person name="Gilbert D.G."/>
        </authorList>
    </citation>
    <scope>NUCLEOTIDE SEQUENCE [LARGE SCALE GENOMIC DNA]</scope>
    <source>
        <strain evidence="3">COMA1</strain>
    </source>
</reference>
<keyword evidence="2" id="KW-0732">Signal</keyword>
<keyword evidence="4" id="KW-1185">Reference proteome</keyword>
<gene>
    <name evidence="3" type="ORF">COMA1_50032</name>
</gene>
<evidence type="ECO:0000256" key="1">
    <source>
        <dbReference type="SAM" id="MobiDB-lite"/>
    </source>
</evidence>